<dbReference type="AlphaFoldDB" id="A0AA94ERK2"/>
<evidence type="ECO:0000313" key="3">
    <source>
        <dbReference type="Proteomes" id="UP000288002"/>
    </source>
</evidence>
<keyword evidence="1" id="KW-1133">Transmembrane helix</keyword>
<sequence>MGCLFCCRCSTLRRLFERALLNVTVFGGAIIALPIATVAGSWFSRWPDERCPNIRFHFAVFVLADDSGVIAVFILDACRSKFERLRSTLAGARRVNVDSQLLGRSTHLKCAIIFLRERTGRWTGARIGSSRESQSNQSASGKFLQHVVYSVTFSGVPIVQAQQKTSYCQI</sequence>
<feature type="transmembrane region" description="Helical" evidence="1">
    <location>
        <begin position="56"/>
        <end position="78"/>
    </location>
</feature>
<organism evidence="2 3">
    <name type="scientific">Pseudomonas koreensis</name>
    <dbReference type="NCBI Taxonomy" id="198620"/>
    <lineage>
        <taxon>Bacteria</taxon>
        <taxon>Pseudomonadati</taxon>
        <taxon>Pseudomonadota</taxon>
        <taxon>Gammaproteobacteria</taxon>
        <taxon>Pseudomonadales</taxon>
        <taxon>Pseudomonadaceae</taxon>
        <taxon>Pseudomonas</taxon>
    </lineage>
</organism>
<evidence type="ECO:0000313" key="2">
    <source>
        <dbReference type="EMBL" id="RVD79086.1"/>
    </source>
</evidence>
<feature type="transmembrane region" description="Helical" evidence="1">
    <location>
        <begin position="20"/>
        <end position="44"/>
    </location>
</feature>
<evidence type="ECO:0000256" key="1">
    <source>
        <dbReference type="SAM" id="Phobius"/>
    </source>
</evidence>
<gene>
    <name evidence="2" type="ORF">A9HBioS_0731</name>
</gene>
<proteinExistence type="predicted"/>
<accession>A0AA94ERK2</accession>
<keyword evidence="1" id="KW-0812">Transmembrane</keyword>
<keyword evidence="1" id="KW-0472">Membrane</keyword>
<dbReference type="EMBL" id="MKWS01000002">
    <property type="protein sequence ID" value="RVD79086.1"/>
    <property type="molecule type" value="Genomic_DNA"/>
</dbReference>
<name>A0AA94ERK2_9PSED</name>
<protein>
    <submittedName>
        <fullName evidence="2">Uncharacterized protein</fullName>
    </submittedName>
</protein>
<reference evidence="2 3" key="1">
    <citation type="submission" date="2016-10" db="EMBL/GenBank/DDBJ databases">
        <title>Search of new enzymes for the oxidation of sulfur compounds.</title>
        <authorList>
            <person name="Novo A."/>
            <person name="Moreira I.S."/>
            <person name="Castro P.M."/>
        </authorList>
    </citation>
    <scope>NUCLEOTIDE SEQUENCE [LARGE SCALE GENOMIC DNA]</scope>
    <source>
        <strain evidence="2 3">A9</strain>
    </source>
</reference>
<comment type="caution">
    <text evidence="2">The sequence shown here is derived from an EMBL/GenBank/DDBJ whole genome shotgun (WGS) entry which is preliminary data.</text>
</comment>
<dbReference type="Proteomes" id="UP000288002">
    <property type="component" value="Unassembled WGS sequence"/>
</dbReference>